<dbReference type="AlphaFoldDB" id="A0AA88JI01"/>
<organism evidence="2 3">
    <name type="scientific">Ficus carica</name>
    <name type="common">Common fig</name>
    <dbReference type="NCBI Taxonomy" id="3494"/>
    <lineage>
        <taxon>Eukaryota</taxon>
        <taxon>Viridiplantae</taxon>
        <taxon>Streptophyta</taxon>
        <taxon>Embryophyta</taxon>
        <taxon>Tracheophyta</taxon>
        <taxon>Spermatophyta</taxon>
        <taxon>Magnoliopsida</taxon>
        <taxon>eudicotyledons</taxon>
        <taxon>Gunneridae</taxon>
        <taxon>Pentapetalae</taxon>
        <taxon>rosids</taxon>
        <taxon>fabids</taxon>
        <taxon>Rosales</taxon>
        <taxon>Moraceae</taxon>
        <taxon>Ficeae</taxon>
        <taxon>Ficus</taxon>
    </lineage>
</organism>
<name>A0AA88JI01_FICCA</name>
<feature type="region of interest" description="Disordered" evidence="1">
    <location>
        <begin position="31"/>
        <end position="50"/>
    </location>
</feature>
<evidence type="ECO:0000313" key="2">
    <source>
        <dbReference type="EMBL" id="GMN75125.1"/>
    </source>
</evidence>
<dbReference type="Proteomes" id="UP001187192">
    <property type="component" value="Unassembled WGS sequence"/>
</dbReference>
<evidence type="ECO:0000313" key="3">
    <source>
        <dbReference type="Proteomes" id="UP001187192"/>
    </source>
</evidence>
<comment type="caution">
    <text evidence="2">The sequence shown here is derived from an EMBL/GenBank/DDBJ whole genome shotgun (WGS) entry which is preliminary data.</text>
</comment>
<evidence type="ECO:0000256" key="1">
    <source>
        <dbReference type="SAM" id="MobiDB-lite"/>
    </source>
</evidence>
<protein>
    <submittedName>
        <fullName evidence="2">Uncharacterized protein</fullName>
    </submittedName>
</protein>
<sequence>DFDDVIVLDDQVANDDQVAEIEPALPTEALPVEPAQAAATAEPAQAAAPR</sequence>
<dbReference type="EMBL" id="BTGU01011203">
    <property type="protein sequence ID" value="GMN75125.1"/>
    <property type="molecule type" value="Genomic_DNA"/>
</dbReference>
<accession>A0AA88JI01</accession>
<reference evidence="2" key="1">
    <citation type="submission" date="2023-07" db="EMBL/GenBank/DDBJ databases">
        <title>draft genome sequence of fig (Ficus carica).</title>
        <authorList>
            <person name="Takahashi T."/>
            <person name="Nishimura K."/>
        </authorList>
    </citation>
    <scope>NUCLEOTIDE SEQUENCE</scope>
</reference>
<keyword evidence="3" id="KW-1185">Reference proteome</keyword>
<gene>
    <name evidence="2" type="ORF">TIFTF001_052578</name>
</gene>
<feature type="non-terminal residue" evidence="2">
    <location>
        <position position="1"/>
    </location>
</feature>
<proteinExistence type="predicted"/>